<dbReference type="EMBL" id="CARXXK010000001">
    <property type="protein sequence ID" value="CAI6344971.1"/>
    <property type="molecule type" value="Genomic_DNA"/>
</dbReference>
<dbReference type="InterPro" id="IPR000330">
    <property type="entry name" value="SNF2_N"/>
</dbReference>
<evidence type="ECO:0000259" key="5">
    <source>
        <dbReference type="Pfam" id="PF00176"/>
    </source>
</evidence>
<dbReference type="GO" id="GO:0016787">
    <property type="term" value="F:hydrolase activity"/>
    <property type="evidence" value="ECO:0007669"/>
    <property type="project" value="UniProtKB-KW"/>
</dbReference>
<comment type="caution">
    <text evidence="6">The sequence shown here is derived from an EMBL/GenBank/DDBJ whole genome shotgun (WGS) entry which is preliminary data.</text>
</comment>
<dbReference type="InterPro" id="IPR027417">
    <property type="entry name" value="P-loop_NTPase"/>
</dbReference>
<gene>
    <name evidence="6" type="ORF">MEUPH1_LOCUS2039</name>
</gene>
<keyword evidence="3" id="KW-0067">ATP-binding</keyword>
<dbReference type="GO" id="GO:0005524">
    <property type="term" value="F:ATP binding"/>
    <property type="evidence" value="ECO:0007669"/>
    <property type="project" value="UniProtKB-KW"/>
</dbReference>
<dbReference type="PANTHER" id="PTHR45626">
    <property type="entry name" value="TRANSCRIPTION TERMINATION FACTOR 2-RELATED"/>
    <property type="match status" value="1"/>
</dbReference>
<accession>A0AAV0VTC4</accession>
<protein>
    <recommendedName>
        <fullName evidence="5">SNF2 N-terminal domain-containing protein</fullName>
    </recommendedName>
</protein>
<feature type="compositionally biased region" description="Low complexity" evidence="4">
    <location>
        <begin position="185"/>
        <end position="201"/>
    </location>
</feature>
<dbReference type="SUPFAM" id="SSF52540">
    <property type="entry name" value="P-loop containing nucleoside triphosphate hydrolases"/>
    <property type="match status" value="1"/>
</dbReference>
<feature type="region of interest" description="Disordered" evidence="4">
    <location>
        <begin position="21"/>
        <end position="204"/>
    </location>
</feature>
<dbReference type="Proteomes" id="UP001160148">
    <property type="component" value="Unassembled WGS sequence"/>
</dbReference>
<dbReference type="GO" id="GO:0006281">
    <property type="term" value="P:DNA repair"/>
    <property type="evidence" value="ECO:0007669"/>
    <property type="project" value="TreeGrafter"/>
</dbReference>
<sequence>MQLPDRRKLFQQRRHRREEIEAQLRRTQIESTSSEDEESFEDVSDDEVVNENESEEEVANEGESEEEVANEGESEEEVANEGESEEEVANEGESEEEVLNENESEEEVVNEDESEEEIVNEEVSEEEGLNEDESEEEVANEDESEGEVANDDESEEEMVSEDESEKEEEDVDDEEEYNTSFSEKSLANSSNGHNSSSNLSNTTKVKLDDSQLSVVHDESFNETLQDNTKLAKNNSELMNKNNSDDDDDDALHDSNFNMNDRQNRVVEWMVARESQKPYGGIIATDMGTTDCKITILMNLLTKSKPSNSVNTQSEGETDLDETIVTSKGCTLILCPKSSIDHWFDRMNEKKNLGSLNVWLHYGRNRDISLQDLTQKDVVITTVTLILSGFRNKVNNPLYQIKWHRIILDDNKLYNYKQQTSKALCQLSGICHWVFCGPTIIDNDDDEAVYSLIKFINYTPLNIFENWKKWIKVNQGVSIYEKLGHLYYKKKIV</sequence>
<dbReference type="Pfam" id="PF00176">
    <property type="entry name" value="SNF2-rel_dom"/>
    <property type="match status" value="1"/>
</dbReference>
<proteinExistence type="predicted"/>
<evidence type="ECO:0000313" key="6">
    <source>
        <dbReference type="EMBL" id="CAI6344971.1"/>
    </source>
</evidence>
<dbReference type="PANTHER" id="PTHR45626:SF22">
    <property type="entry name" value="DNA REPAIR PROTEIN RAD5"/>
    <property type="match status" value="1"/>
</dbReference>
<organism evidence="6 7">
    <name type="scientific">Macrosiphum euphorbiae</name>
    <name type="common">potato aphid</name>
    <dbReference type="NCBI Taxonomy" id="13131"/>
    <lineage>
        <taxon>Eukaryota</taxon>
        <taxon>Metazoa</taxon>
        <taxon>Ecdysozoa</taxon>
        <taxon>Arthropoda</taxon>
        <taxon>Hexapoda</taxon>
        <taxon>Insecta</taxon>
        <taxon>Pterygota</taxon>
        <taxon>Neoptera</taxon>
        <taxon>Paraneoptera</taxon>
        <taxon>Hemiptera</taxon>
        <taxon>Sternorrhyncha</taxon>
        <taxon>Aphidomorpha</taxon>
        <taxon>Aphidoidea</taxon>
        <taxon>Aphididae</taxon>
        <taxon>Macrosiphini</taxon>
        <taxon>Macrosiphum</taxon>
    </lineage>
</organism>
<evidence type="ECO:0000256" key="2">
    <source>
        <dbReference type="ARBA" id="ARBA00022801"/>
    </source>
</evidence>
<keyword evidence="1" id="KW-0547">Nucleotide-binding</keyword>
<dbReference type="InterPro" id="IPR050628">
    <property type="entry name" value="SNF2_RAD54_helicase_TF"/>
</dbReference>
<dbReference type="GO" id="GO:0005634">
    <property type="term" value="C:nucleus"/>
    <property type="evidence" value="ECO:0007669"/>
    <property type="project" value="TreeGrafter"/>
</dbReference>
<keyword evidence="7" id="KW-1185">Reference proteome</keyword>
<reference evidence="6 7" key="1">
    <citation type="submission" date="2023-01" db="EMBL/GenBank/DDBJ databases">
        <authorList>
            <person name="Whitehead M."/>
        </authorList>
    </citation>
    <scope>NUCLEOTIDE SEQUENCE [LARGE SCALE GENOMIC DNA]</scope>
</reference>
<feature type="domain" description="SNF2 N-terminal" evidence="5">
    <location>
        <begin position="262"/>
        <end position="473"/>
    </location>
</feature>
<keyword evidence="2" id="KW-0378">Hydrolase</keyword>
<name>A0AAV0VTC4_9HEMI</name>
<evidence type="ECO:0000256" key="4">
    <source>
        <dbReference type="SAM" id="MobiDB-lite"/>
    </source>
</evidence>
<evidence type="ECO:0000256" key="1">
    <source>
        <dbReference type="ARBA" id="ARBA00022741"/>
    </source>
</evidence>
<dbReference type="Gene3D" id="3.40.50.10810">
    <property type="entry name" value="Tandem AAA-ATPase domain"/>
    <property type="match status" value="1"/>
</dbReference>
<evidence type="ECO:0000256" key="3">
    <source>
        <dbReference type="ARBA" id="ARBA00022840"/>
    </source>
</evidence>
<dbReference type="AlphaFoldDB" id="A0AAV0VTC4"/>
<evidence type="ECO:0000313" key="7">
    <source>
        <dbReference type="Proteomes" id="UP001160148"/>
    </source>
</evidence>
<dbReference type="InterPro" id="IPR038718">
    <property type="entry name" value="SNF2-like_sf"/>
</dbReference>
<dbReference type="GO" id="GO:0008094">
    <property type="term" value="F:ATP-dependent activity, acting on DNA"/>
    <property type="evidence" value="ECO:0007669"/>
    <property type="project" value="TreeGrafter"/>
</dbReference>
<feature type="compositionally biased region" description="Acidic residues" evidence="4">
    <location>
        <begin position="33"/>
        <end position="177"/>
    </location>
</feature>